<keyword evidence="3" id="KW-1185">Reference proteome</keyword>
<gene>
    <name evidence="2" type="ORF">CTheo_5196</name>
</gene>
<accession>A0A5N5QJ97</accession>
<evidence type="ECO:0000256" key="1">
    <source>
        <dbReference type="SAM" id="MobiDB-lite"/>
    </source>
</evidence>
<protein>
    <submittedName>
        <fullName evidence="2">Uncharacterized protein</fullName>
    </submittedName>
</protein>
<name>A0A5N5QJ97_9AGAM</name>
<feature type="region of interest" description="Disordered" evidence="1">
    <location>
        <begin position="196"/>
        <end position="233"/>
    </location>
</feature>
<feature type="compositionally biased region" description="Acidic residues" evidence="1">
    <location>
        <begin position="216"/>
        <end position="233"/>
    </location>
</feature>
<sequence length="233" mass="26004">MVSASACLFPYPFVDATNTDPQQANQWVLTKLGFYECKAQWERPDGLYSVWRTEFYQARTEGGVVQERIVQMVPQADSMGKIRQLKFKLSSGKLPRSVMGDRIMVELIPGTSLVRLYAKNFEHIVDRRVGDRVQTPYTHAQLVSDLSDEATQRNVLDPGSTGDAGEGWHYRFINTLATRGLLPVLMEKELEQAMEDVVKDDQGVGRPDGSGTLEGTDSEGYTESDSDDNGADM</sequence>
<comment type="caution">
    <text evidence="2">The sequence shown here is derived from an EMBL/GenBank/DDBJ whole genome shotgun (WGS) entry which is preliminary data.</text>
</comment>
<dbReference type="AlphaFoldDB" id="A0A5N5QJ97"/>
<dbReference type="EMBL" id="SSOP01000109">
    <property type="protein sequence ID" value="KAB5591367.1"/>
    <property type="molecule type" value="Genomic_DNA"/>
</dbReference>
<evidence type="ECO:0000313" key="3">
    <source>
        <dbReference type="Proteomes" id="UP000383932"/>
    </source>
</evidence>
<reference evidence="2 3" key="1">
    <citation type="journal article" date="2019" name="Fungal Biol. Biotechnol.">
        <title>Draft genome sequence of fastidious pathogen Ceratobasidium theobromae, which causes vascular-streak dieback in Theobroma cacao.</title>
        <authorList>
            <person name="Ali S.S."/>
            <person name="Asman A."/>
            <person name="Shao J."/>
            <person name="Firmansyah A.P."/>
            <person name="Susilo A.W."/>
            <person name="Rosmana A."/>
            <person name="McMahon P."/>
            <person name="Junaid M."/>
            <person name="Guest D."/>
            <person name="Kheng T.Y."/>
            <person name="Meinhardt L.W."/>
            <person name="Bailey B.A."/>
        </authorList>
    </citation>
    <scope>NUCLEOTIDE SEQUENCE [LARGE SCALE GENOMIC DNA]</scope>
    <source>
        <strain evidence="2 3">CT2</strain>
    </source>
</reference>
<organism evidence="2 3">
    <name type="scientific">Ceratobasidium theobromae</name>
    <dbReference type="NCBI Taxonomy" id="1582974"/>
    <lineage>
        <taxon>Eukaryota</taxon>
        <taxon>Fungi</taxon>
        <taxon>Dikarya</taxon>
        <taxon>Basidiomycota</taxon>
        <taxon>Agaricomycotina</taxon>
        <taxon>Agaricomycetes</taxon>
        <taxon>Cantharellales</taxon>
        <taxon>Ceratobasidiaceae</taxon>
        <taxon>Ceratobasidium</taxon>
    </lineage>
</organism>
<evidence type="ECO:0000313" key="2">
    <source>
        <dbReference type="EMBL" id="KAB5591367.1"/>
    </source>
</evidence>
<dbReference type="Proteomes" id="UP000383932">
    <property type="component" value="Unassembled WGS sequence"/>
</dbReference>
<proteinExistence type="predicted"/>